<dbReference type="InterPro" id="IPR045864">
    <property type="entry name" value="aa-tRNA-synth_II/BPL/LPL"/>
</dbReference>
<feature type="region of interest" description="Disordered" evidence="6">
    <location>
        <begin position="103"/>
        <end position="126"/>
    </location>
</feature>
<dbReference type="SMART" id="SM00220">
    <property type="entry name" value="S_TKc"/>
    <property type="match status" value="1"/>
</dbReference>
<dbReference type="SUPFAM" id="SSF56112">
    <property type="entry name" value="Protein kinase-like (PK-like)"/>
    <property type="match status" value="1"/>
</dbReference>
<organism evidence="8">
    <name type="scientific">Oikopleura dioica</name>
    <name type="common">Tunicate</name>
    <dbReference type="NCBI Taxonomy" id="34765"/>
    <lineage>
        <taxon>Eukaryota</taxon>
        <taxon>Metazoa</taxon>
        <taxon>Chordata</taxon>
        <taxon>Tunicata</taxon>
        <taxon>Appendicularia</taxon>
        <taxon>Copelata</taxon>
        <taxon>Oikopleuridae</taxon>
        <taxon>Oikopleura</taxon>
    </lineage>
</organism>
<evidence type="ECO:0000256" key="1">
    <source>
        <dbReference type="ARBA" id="ARBA00022679"/>
    </source>
</evidence>
<name>E4YQN4_OIKDI</name>
<evidence type="ECO:0000313" key="8">
    <source>
        <dbReference type="EMBL" id="CBY37779.1"/>
    </source>
</evidence>
<evidence type="ECO:0000256" key="4">
    <source>
        <dbReference type="ARBA" id="ARBA00022840"/>
    </source>
</evidence>
<sequence>SSIFFNTDNKTLQLVGAGMKQLVKQATELGFFVVGFQQVENIMNNFDLANIAAVLSRVASGLALSGEEKSHFNSFVNEATERKHVNSQNVKALMNQRFLQRRRSENIQNEAPSSLDESFSESETAENFTKDDRFDEISIIGAGGFGSVAKLRHKIDGQSYAVKKIPLPKNERLSQKILREANLLSRLNHENIVRYYHSWKEIHEISGLPARNRTGSDSELELAKSDCFTSDDDEDSISTEAAAERRRALSESRRGSWKLSFCEESDGASSPKALEFIFIQMEFCSNRTLKDEISTETIPSERAWMIARECFEGLNYIHSNKTIHRDLKPGNIFLDSNRHVKIGDFGLARHAGTEFKIQRYKSGNDSDKTSLAGTPLYIAPEFFDAKRKSPISSKVDMFALGVILFEVFHRMPDQSRERLEKILKLKDEHVFPEEFKDKEAEKIIVGLLNKEPEKRPSALQNLEILPIKSALLEESESHIREVQEFSRAACQKQSSKSFQVILKEIFKPLPPPKSQVEFIRDEFDRLNGQTKSAPAGFMFQQIFIAKFINRKYRFLDLPILNPFASTSSSTPRVLENSGIVVHLSDAQRHGLQNYCVATKCHNERLFQVLPVFEGLYSDGQHPRQKHTLRLSLVDSIYRHQMVELLSLFYNWFELFPNQKIQIHLNHVEITKSIISSIVLRGTERIKSHLIKISQKRNFQRSAMFNLSRDRNFKRMIGEYLVDEKYISALNIYDVKMSRQRVLPFLKNPSARAAFEALEAISDSLSTFMPDVEVFYRPSLVPTHDSVGLAFQLVGERDSRAAQNDTFVIASATEFEIKSEVFPVSRLLHAYSIDFFVDDLQDSCSPQKSLACEHPKSLIFSDKADLARLALLTFLEKCSMPAGILDLPSSLPPKETLEAALKEAKLCGIPLLIFLSIEQEKDFQFNEKLFIYDVNDHLVSRRPQPPTEFTRKGRI</sequence>
<dbReference type="GO" id="GO:0005829">
    <property type="term" value="C:cytosol"/>
    <property type="evidence" value="ECO:0007669"/>
    <property type="project" value="TreeGrafter"/>
</dbReference>
<gene>
    <name evidence="8" type="ORF">GSOID_T00031265001</name>
</gene>
<dbReference type="GO" id="GO:0005524">
    <property type="term" value="F:ATP binding"/>
    <property type="evidence" value="ECO:0007669"/>
    <property type="project" value="UniProtKB-UniRule"/>
</dbReference>
<evidence type="ECO:0000256" key="3">
    <source>
        <dbReference type="ARBA" id="ARBA00022777"/>
    </source>
</evidence>
<dbReference type="PROSITE" id="PS50011">
    <property type="entry name" value="PROTEIN_KINASE_DOM"/>
    <property type="match status" value="1"/>
</dbReference>
<feature type="binding site" evidence="5">
    <location>
        <position position="164"/>
    </location>
    <ligand>
        <name>ATP</name>
        <dbReference type="ChEBI" id="CHEBI:30616"/>
    </ligand>
</feature>
<keyword evidence="1" id="KW-0808">Transferase</keyword>
<feature type="domain" description="Protein kinase" evidence="7">
    <location>
        <begin position="134"/>
        <end position="472"/>
    </location>
</feature>
<proteinExistence type="predicted"/>
<dbReference type="Pfam" id="PF00069">
    <property type="entry name" value="Pkinase"/>
    <property type="match status" value="2"/>
</dbReference>
<evidence type="ECO:0000256" key="5">
    <source>
        <dbReference type="PROSITE-ProRule" id="PRU10141"/>
    </source>
</evidence>
<dbReference type="InterPro" id="IPR011009">
    <property type="entry name" value="Kinase-like_dom_sf"/>
</dbReference>
<dbReference type="InterPro" id="IPR050339">
    <property type="entry name" value="CC_SR_Kinase"/>
</dbReference>
<dbReference type="Gene3D" id="3.30.930.10">
    <property type="entry name" value="Bira Bifunctional Protein, Domain 2"/>
    <property type="match status" value="1"/>
</dbReference>
<feature type="non-terminal residue" evidence="8">
    <location>
        <position position="1"/>
    </location>
</feature>
<dbReference type="Gene3D" id="3.30.200.20">
    <property type="entry name" value="Phosphorylase Kinase, domain 1"/>
    <property type="match status" value="1"/>
</dbReference>
<dbReference type="GO" id="GO:1990625">
    <property type="term" value="P:negative regulation of cytoplasmic translational initiation in response to stress"/>
    <property type="evidence" value="ECO:0007669"/>
    <property type="project" value="TreeGrafter"/>
</dbReference>
<keyword evidence="2 5" id="KW-0547">Nucleotide-binding</keyword>
<evidence type="ECO:0000256" key="6">
    <source>
        <dbReference type="SAM" id="MobiDB-lite"/>
    </source>
</evidence>
<dbReference type="AlphaFoldDB" id="E4YQN4"/>
<dbReference type="PANTHER" id="PTHR11042">
    <property type="entry name" value="EUKARYOTIC TRANSLATION INITIATION FACTOR 2-ALPHA KINASE EIF2-ALPHA KINASE -RELATED"/>
    <property type="match status" value="1"/>
</dbReference>
<dbReference type="InterPro" id="IPR000719">
    <property type="entry name" value="Prot_kinase_dom"/>
</dbReference>
<accession>E4YQN4</accession>
<dbReference type="PROSITE" id="PS00107">
    <property type="entry name" value="PROTEIN_KINASE_ATP"/>
    <property type="match status" value="1"/>
</dbReference>
<dbReference type="GO" id="GO:0005634">
    <property type="term" value="C:nucleus"/>
    <property type="evidence" value="ECO:0007669"/>
    <property type="project" value="TreeGrafter"/>
</dbReference>
<dbReference type="InterPro" id="IPR017441">
    <property type="entry name" value="Protein_kinase_ATP_BS"/>
</dbReference>
<feature type="compositionally biased region" description="Polar residues" evidence="6">
    <location>
        <begin position="106"/>
        <end position="117"/>
    </location>
</feature>
<protein>
    <recommendedName>
        <fullName evidence="7">Protein kinase domain-containing protein</fullName>
    </recommendedName>
</protein>
<dbReference type="EMBL" id="FN655057">
    <property type="protein sequence ID" value="CBY37779.1"/>
    <property type="molecule type" value="Genomic_DNA"/>
</dbReference>
<evidence type="ECO:0000256" key="2">
    <source>
        <dbReference type="ARBA" id="ARBA00022741"/>
    </source>
</evidence>
<dbReference type="Gene3D" id="1.10.510.10">
    <property type="entry name" value="Transferase(Phosphotransferase) domain 1"/>
    <property type="match status" value="1"/>
</dbReference>
<evidence type="ECO:0000259" key="7">
    <source>
        <dbReference type="PROSITE" id="PS50011"/>
    </source>
</evidence>
<dbReference type="GO" id="GO:0004694">
    <property type="term" value="F:eukaryotic translation initiation factor 2alpha kinase activity"/>
    <property type="evidence" value="ECO:0007669"/>
    <property type="project" value="TreeGrafter"/>
</dbReference>
<keyword evidence="3" id="KW-0418">Kinase</keyword>
<dbReference type="PANTHER" id="PTHR11042:SF136">
    <property type="entry name" value="EIF-2-ALPHA KINASE GCN2"/>
    <property type="match status" value="1"/>
</dbReference>
<dbReference type="Proteomes" id="UP000011014">
    <property type="component" value="Unassembled WGS sequence"/>
</dbReference>
<reference evidence="8" key="1">
    <citation type="journal article" date="2010" name="Science">
        <title>Plasticity of animal genome architecture unmasked by rapid evolution of a pelagic tunicate.</title>
        <authorList>
            <person name="Denoeud F."/>
            <person name="Henriet S."/>
            <person name="Mungpakdee S."/>
            <person name="Aury J.M."/>
            <person name="Da Silva C."/>
            <person name="Brinkmann H."/>
            <person name="Mikhaleva J."/>
            <person name="Olsen L.C."/>
            <person name="Jubin C."/>
            <person name="Canestro C."/>
            <person name="Bouquet J.M."/>
            <person name="Danks G."/>
            <person name="Poulain J."/>
            <person name="Campsteijn C."/>
            <person name="Adamski M."/>
            <person name="Cross I."/>
            <person name="Yadetie F."/>
            <person name="Muffato M."/>
            <person name="Louis A."/>
            <person name="Butcher S."/>
            <person name="Tsagkogeorga G."/>
            <person name="Konrad A."/>
            <person name="Singh S."/>
            <person name="Jensen M.F."/>
            <person name="Cong E.H."/>
            <person name="Eikeseth-Otteraa H."/>
            <person name="Noel B."/>
            <person name="Anthouard V."/>
            <person name="Porcel B.M."/>
            <person name="Kachouri-Lafond R."/>
            <person name="Nishino A."/>
            <person name="Ugolini M."/>
            <person name="Chourrout P."/>
            <person name="Nishida H."/>
            <person name="Aasland R."/>
            <person name="Huzurbazar S."/>
            <person name="Westhof E."/>
            <person name="Delsuc F."/>
            <person name="Lehrach H."/>
            <person name="Reinhardt R."/>
            <person name="Weissenbach J."/>
            <person name="Roy S.W."/>
            <person name="Artiguenave F."/>
            <person name="Postlethwait J.H."/>
            <person name="Manak J.R."/>
            <person name="Thompson E.M."/>
            <person name="Jaillon O."/>
            <person name="Du Pasquier L."/>
            <person name="Boudinot P."/>
            <person name="Liberles D.A."/>
            <person name="Volff J.N."/>
            <person name="Philippe H."/>
            <person name="Lenhard B."/>
            <person name="Roest Crollius H."/>
            <person name="Wincker P."/>
            <person name="Chourrout D."/>
        </authorList>
    </citation>
    <scope>NUCLEOTIDE SEQUENCE [LARGE SCALE GENOMIC DNA]</scope>
</reference>
<keyword evidence="4 5" id="KW-0067">ATP-binding</keyword>